<dbReference type="Pfam" id="PF08241">
    <property type="entry name" value="Methyltransf_11"/>
    <property type="match status" value="1"/>
</dbReference>
<reference evidence="6" key="2">
    <citation type="journal article" date="2007" name="Science">
        <title>Draft genome sequence of the sexually transmitted pathogen Trichomonas vaginalis.</title>
        <authorList>
            <person name="Carlton J.M."/>
            <person name="Hirt R.P."/>
            <person name="Silva J.C."/>
            <person name="Delcher A.L."/>
            <person name="Schatz M."/>
            <person name="Zhao Q."/>
            <person name="Wortman J.R."/>
            <person name="Bidwell S.L."/>
            <person name="Alsmark U.C.M."/>
            <person name="Besteiro S."/>
            <person name="Sicheritz-Ponten T."/>
            <person name="Noel C.J."/>
            <person name="Dacks J.B."/>
            <person name="Foster P.G."/>
            <person name="Simillion C."/>
            <person name="Van de Peer Y."/>
            <person name="Miranda-Saavedra D."/>
            <person name="Barton G.J."/>
            <person name="Westrop G.D."/>
            <person name="Mueller S."/>
            <person name="Dessi D."/>
            <person name="Fiori P.L."/>
            <person name="Ren Q."/>
            <person name="Paulsen I."/>
            <person name="Zhang H."/>
            <person name="Bastida-Corcuera F.D."/>
            <person name="Simoes-Barbosa A."/>
            <person name="Brown M.T."/>
            <person name="Hayes R.D."/>
            <person name="Mukherjee M."/>
            <person name="Okumura C.Y."/>
            <person name="Schneider R."/>
            <person name="Smith A.J."/>
            <person name="Vanacova S."/>
            <person name="Villalvazo M."/>
            <person name="Haas B.J."/>
            <person name="Pertea M."/>
            <person name="Feldblyum T.V."/>
            <person name="Utterback T.R."/>
            <person name="Shu C.L."/>
            <person name="Osoegawa K."/>
            <person name="de Jong P.J."/>
            <person name="Hrdy I."/>
            <person name="Horvathova L."/>
            <person name="Zubacova Z."/>
            <person name="Dolezal P."/>
            <person name="Malik S.B."/>
            <person name="Logsdon J.M. Jr."/>
            <person name="Henze K."/>
            <person name="Gupta A."/>
            <person name="Wang C.C."/>
            <person name="Dunne R.L."/>
            <person name="Upcroft J.A."/>
            <person name="Upcroft P."/>
            <person name="White O."/>
            <person name="Salzberg S.L."/>
            <person name="Tang P."/>
            <person name="Chiu C.-H."/>
            <person name="Lee Y.-S."/>
            <person name="Embley T.M."/>
            <person name="Coombs G.H."/>
            <person name="Mottram J.C."/>
            <person name="Tachezy J."/>
            <person name="Fraser-Liggett C.M."/>
            <person name="Johnson P.J."/>
        </authorList>
    </citation>
    <scope>NUCLEOTIDE SEQUENCE [LARGE SCALE GENOMIC DNA]</scope>
    <source>
        <strain evidence="6">G3</strain>
    </source>
</reference>
<evidence type="ECO:0000256" key="2">
    <source>
        <dbReference type="ARBA" id="ARBA00022603"/>
    </source>
</evidence>
<proteinExistence type="inferred from homology"/>
<dbReference type="RefSeq" id="XP_001306413.1">
    <property type="nucleotide sequence ID" value="XM_001306412.1"/>
</dbReference>
<dbReference type="AlphaFoldDB" id="A2FNP4"/>
<evidence type="ECO:0000256" key="1">
    <source>
        <dbReference type="ARBA" id="ARBA00008361"/>
    </source>
</evidence>
<dbReference type="eggNOG" id="KOG2352">
    <property type="taxonomic scope" value="Eukaryota"/>
</dbReference>
<dbReference type="InterPro" id="IPR029063">
    <property type="entry name" value="SAM-dependent_MTases_sf"/>
</dbReference>
<dbReference type="GO" id="GO:0032259">
    <property type="term" value="P:methylation"/>
    <property type="evidence" value="ECO:0007669"/>
    <property type="project" value="UniProtKB-KW"/>
</dbReference>
<dbReference type="InterPro" id="IPR013216">
    <property type="entry name" value="Methyltransf_11"/>
</dbReference>
<dbReference type="GO" id="GO:0008757">
    <property type="term" value="F:S-adenosylmethionine-dependent methyltransferase activity"/>
    <property type="evidence" value="ECO:0007669"/>
    <property type="project" value="InterPro"/>
</dbReference>
<keyword evidence="3" id="KW-0808">Transferase</keyword>
<dbReference type="VEuPathDB" id="TrichDB:TVAG_427110"/>
<dbReference type="InParanoid" id="A2FNP4"/>
<dbReference type="SMR" id="A2FNP4"/>
<name>A2FNP4_TRIV3</name>
<evidence type="ECO:0000259" key="5">
    <source>
        <dbReference type="Pfam" id="PF08241"/>
    </source>
</evidence>
<dbReference type="CDD" id="cd02440">
    <property type="entry name" value="AdoMet_MTases"/>
    <property type="match status" value="1"/>
</dbReference>
<feature type="domain" description="Methyltransferase type 11" evidence="5">
    <location>
        <begin position="133"/>
        <end position="231"/>
    </location>
</feature>
<protein>
    <submittedName>
        <fullName evidence="6">MGC83087 protein, putative</fullName>
    </submittedName>
</protein>
<organism evidence="6 7">
    <name type="scientific">Trichomonas vaginalis (strain ATCC PRA-98 / G3)</name>
    <dbReference type="NCBI Taxonomy" id="412133"/>
    <lineage>
        <taxon>Eukaryota</taxon>
        <taxon>Metamonada</taxon>
        <taxon>Parabasalia</taxon>
        <taxon>Trichomonadida</taxon>
        <taxon>Trichomonadidae</taxon>
        <taxon>Trichomonas</taxon>
    </lineage>
</organism>
<dbReference type="PANTHER" id="PTHR12176:SF79">
    <property type="entry name" value="METHYLTRANSFERASE TYPE 11 DOMAIN-CONTAINING PROTEIN"/>
    <property type="match status" value="1"/>
</dbReference>
<dbReference type="STRING" id="5722.A2FNP4"/>
<keyword evidence="7" id="KW-1185">Reference proteome</keyword>
<dbReference type="InterPro" id="IPR051419">
    <property type="entry name" value="Lys/N-term_MeTrsfase_sf"/>
</dbReference>
<gene>
    <name evidence="6" type="ORF">TVAG_427110</name>
</gene>
<evidence type="ECO:0000313" key="6">
    <source>
        <dbReference type="EMBL" id="EAX93483.1"/>
    </source>
</evidence>
<evidence type="ECO:0000256" key="4">
    <source>
        <dbReference type="SAM" id="MobiDB-lite"/>
    </source>
</evidence>
<dbReference type="EMBL" id="DS113910">
    <property type="protein sequence ID" value="EAX93483.1"/>
    <property type="molecule type" value="Genomic_DNA"/>
</dbReference>
<evidence type="ECO:0000256" key="3">
    <source>
        <dbReference type="ARBA" id="ARBA00022679"/>
    </source>
</evidence>
<dbReference type="KEGG" id="tva:4751201"/>
<comment type="similarity">
    <text evidence="1">Belongs to the methyltransferase superfamily.</text>
</comment>
<reference evidence="6" key="1">
    <citation type="submission" date="2006-10" db="EMBL/GenBank/DDBJ databases">
        <authorList>
            <person name="Amadeo P."/>
            <person name="Zhao Q."/>
            <person name="Wortman J."/>
            <person name="Fraser-Liggett C."/>
            <person name="Carlton J."/>
        </authorList>
    </citation>
    <scope>NUCLEOTIDE SEQUENCE</scope>
    <source>
        <strain evidence="6">G3</strain>
    </source>
</reference>
<dbReference type="PANTHER" id="PTHR12176">
    <property type="entry name" value="SAM-DEPENDENT METHYLTRANSFERASE SUPERFAMILY PROTEIN"/>
    <property type="match status" value="1"/>
</dbReference>
<dbReference type="SUPFAM" id="SSF53335">
    <property type="entry name" value="S-adenosyl-L-methionine-dependent methyltransferases"/>
    <property type="match status" value="1"/>
</dbReference>
<accession>A2FNP4</accession>
<feature type="compositionally biased region" description="Polar residues" evidence="4">
    <location>
        <begin position="36"/>
        <end position="48"/>
    </location>
</feature>
<dbReference type="Gene3D" id="3.40.50.150">
    <property type="entry name" value="Vaccinia Virus protein VP39"/>
    <property type="match status" value="1"/>
</dbReference>
<dbReference type="Proteomes" id="UP000001542">
    <property type="component" value="Unassembled WGS sequence"/>
</dbReference>
<feature type="compositionally biased region" description="Polar residues" evidence="4">
    <location>
        <begin position="1"/>
        <end position="29"/>
    </location>
</feature>
<feature type="region of interest" description="Disordered" evidence="4">
    <location>
        <begin position="1"/>
        <end position="85"/>
    </location>
</feature>
<dbReference type="FunFam" id="3.40.50.150:FF:000217">
    <property type="entry name" value="Methyltransferase protein 13"/>
    <property type="match status" value="1"/>
</dbReference>
<sequence>MSSTEGSYYESTDYTETNTEQESTASAQDENGVIPVSQSSEQNETGESSEAPAPVAQEKEAPPPPPPEPEVDPLEGITYDDNPEEELPEFGEQAYWEKTYTDDVELTEWYLDPVDLKSLIKKFVEKETKVLVTGTGTSVLAPSLAKDGYENVVAIDYAKPAIVKMKKVNKEVENLSFKVMDVRDMKFPDGEFGAVIDKATLDCVYHLGEKDVTAYVAEVARVLSKKGVFICVSNVEQKFYEHFFDKQTELNIKLEKVQEVKKPIQSDRPYYVYVVRKVSRQLF</sequence>
<evidence type="ECO:0000313" key="7">
    <source>
        <dbReference type="Proteomes" id="UP000001542"/>
    </source>
</evidence>
<keyword evidence="2" id="KW-0489">Methyltransferase</keyword>
<dbReference type="OrthoDB" id="411785at2759"/>
<dbReference type="VEuPathDB" id="TrichDB:TVAGG3_0417080"/>